<dbReference type="CDD" id="cd24146">
    <property type="entry name" value="nat-AmDH_N_like"/>
    <property type="match status" value="1"/>
</dbReference>
<evidence type="ECO:0000259" key="1">
    <source>
        <dbReference type="Pfam" id="PF19328"/>
    </source>
</evidence>
<keyword evidence="3" id="KW-1185">Reference proteome</keyword>
<evidence type="ECO:0000313" key="2">
    <source>
        <dbReference type="EMBL" id="NTY60749.1"/>
    </source>
</evidence>
<dbReference type="InterPro" id="IPR036291">
    <property type="entry name" value="NAD(P)-bd_dom_sf"/>
</dbReference>
<dbReference type="Gene3D" id="3.40.50.720">
    <property type="entry name" value="NAD(P)-binding Rossmann-like Domain"/>
    <property type="match status" value="1"/>
</dbReference>
<sequence length="364" mass="38910">MSERPYRVIQWATGSVGKAALRHFINSPAYELVGVLVYDSEKIGKDAGDIVGSAPSGVVATNDVEAIIAMEADCVFYTPIWPDTDIVCRLLRSGKNVVTTAGVYYPTDITAADAERIEQACLDGGVSYHAGGIHPGFAGDLLPLITSRLVSRVDQVQVSEVVNFSDYPSKYIQLMGFGLAPELFHSQPSLLGSSLPYFAQSMTMVAQGLGESIDDMTSEVEVAVATTDIAYAGTPDSDVPDLRGVIPAGTVAAQHHTWTAWCNGNPLVQFHALYTMGDDVIEPRWEWGTNKYRVVIKGDPSTEITLQGEPDESGDIAHPGYAWTAMSAVNVIPAVCDAPPGLKTHLDLGVLHLPGLTRHGAPIS</sequence>
<evidence type="ECO:0000313" key="3">
    <source>
        <dbReference type="Proteomes" id="UP000708347"/>
    </source>
</evidence>
<comment type="caution">
    <text evidence="2">The sequence shown here is derived from an EMBL/GenBank/DDBJ whole genome shotgun (WGS) entry which is preliminary data.</text>
</comment>
<feature type="domain" description="2,4-diaminopentanoate dehydrogenase C-terminal" evidence="1">
    <location>
        <begin position="140"/>
        <end position="351"/>
    </location>
</feature>
<dbReference type="RefSeq" id="WP_174398533.1">
    <property type="nucleotide sequence ID" value="NZ_VBSB01000008.1"/>
</dbReference>
<proteinExistence type="predicted"/>
<dbReference type="Pfam" id="PF19328">
    <property type="entry name" value="DAP_DH_C"/>
    <property type="match status" value="1"/>
</dbReference>
<dbReference type="InterPro" id="IPR045760">
    <property type="entry name" value="DAP_DH_C"/>
</dbReference>
<accession>A0ABX2JY57</accession>
<dbReference type="Proteomes" id="UP000708347">
    <property type="component" value="Unassembled WGS sequence"/>
</dbReference>
<dbReference type="EMBL" id="VBSB01000008">
    <property type="protein sequence ID" value="NTY60749.1"/>
    <property type="molecule type" value="Genomic_DNA"/>
</dbReference>
<reference evidence="2 3" key="1">
    <citation type="submission" date="2019-05" db="EMBL/GenBank/DDBJ databases">
        <title>Mycolicibacterium sphagni ENV482 genome assembly.</title>
        <authorList>
            <person name="Chen W."/>
            <person name="Faulkner N.W."/>
            <person name="Hyman M.R."/>
        </authorList>
    </citation>
    <scope>NUCLEOTIDE SEQUENCE [LARGE SCALE GENOMIC DNA]</scope>
    <source>
        <strain evidence="2 3">ENV482</strain>
    </source>
</reference>
<dbReference type="SUPFAM" id="SSF51735">
    <property type="entry name" value="NAD(P)-binding Rossmann-fold domains"/>
    <property type="match status" value="1"/>
</dbReference>
<name>A0ABX2JY57_9MYCO</name>
<gene>
    <name evidence="2" type="ORF">FEG63_14455</name>
</gene>
<protein>
    <submittedName>
        <fullName evidence="2">Dihydrodipicolinate reductase</fullName>
    </submittedName>
</protein>
<organism evidence="2 3">
    <name type="scientific">Mycolicibacterium sphagni</name>
    <dbReference type="NCBI Taxonomy" id="1786"/>
    <lineage>
        <taxon>Bacteria</taxon>
        <taxon>Bacillati</taxon>
        <taxon>Actinomycetota</taxon>
        <taxon>Actinomycetes</taxon>
        <taxon>Mycobacteriales</taxon>
        <taxon>Mycobacteriaceae</taxon>
        <taxon>Mycolicibacterium</taxon>
    </lineage>
</organism>